<dbReference type="Proteomes" id="UP001432322">
    <property type="component" value="Unassembled WGS sequence"/>
</dbReference>
<proteinExistence type="predicted"/>
<evidence type="ECO:0000313" key="1">
    <source>
        <dbReference type="EMBL" id="GMT21088.1"/>
    </source>
</evidence>
<reference evidence="1" key="1">
    <citation type="submission" date="2023-10" db="EMBL/GenBank/DDBJ databases">
        <title>Genome assembly of Pristionchus species.</title>
        <authorList>
            <person name="Yoshida K."/>
            <person name="Sommer R.J."/>
        </authorList>
    </citation>
    <scope>NUCLEOTIDE SEQUENCE</scope>
    <source>
        <strain evidence="1">RS5133</strain>
    </source>
</reference>
<accession>A0AAV5VRY7</accession>
<dbReference type="EMBL" id="BTSY01000003">
    <property type="protein sequence ID" value="GMT21088.1"/>
    <property type="molecule type" value="Genomic_DNA"/>
</dbReference>
<gene>
    <name evidence="1" type="ORF">PFISCL1PPCAC_12385</name>
</gene>
<evidence type="ECO:0008006" key="3">
    <source>
        <dbReference type="Google" id="ProtNLM"/>
    </source>
</evidence>
<name>A0AAV5VRY7_9BILA</name>
<sequence>NVLHGLEAFGSSNLHAVLPYAHLYDMKYLLADCEQLLINSRTNLDLLLLAADRFGFDKLKQICMNEVSCADVLQRSRPRIDSLKKPEFWSIITQNLKKEILDVLLCEPRKSDSSVAELLRELQNHNIVVRDATGDFKVAAAA</sequence>
<feature type="non-terminal residue" evidence="1">
    <location>
        <position position="142"/>
    </location>
</feature>
<protein>
    <recommendedName>
        <fullName evidence="3">BTB/POZ domain-containing protein</fullName>
    </recommendedName>
</protein>
<dbReference type="AlphaFoldDB" id="A0AAV5VRY7"/>
<comment type="caution">
    <text evidence="1">The sequence shown here is derived from an EMBL/GenBank/DDBJ whole genome shotgun (WGS) entry which is preliminary data.</text>
</comment>
<organism evidence="1 2">
    <name type="scientific">Pristionchus fissidentatus</name>
    <dbReference type="NCBI Taxonomy" id="1538716"/>
    <lineage>
        <taxon>Eukaryota</taxon>
        <taxon>Metazoa</taxon>
        <taxon>Ecdysozoa</taxon>
        <taxon>Nematoda</taxon>
        <taxon>Chromadorea</taxon>
        <taxon>Rhabditida</taxon>
        <taxon>Rhabditina</taxon>
        <taxon>Diplogasteromorpha</taxon>
        <taxon>Diplogasteroidea</taxon>
        <taxon>Neodiplogasteridae</taxon>
        <taxon>Pristionchus</taxon>
    </lineage>
</organism>
<keyword evidence="2" id="KW-1185">Reference proteome</keyword>
<evidence type="ECO:0000313" key="2">
    <source>
        <dbReference type="Proteomes" id="UP001432322"/>
    </source>
</evidence>
<feature type="non-terminal residue" evidence="1">
    <location>
        <position position="1"/>
    </location>
</feature>